<dbReference type="EMBL" id="CAAHFG010000002">
    <property type="protein sequence ID" value="VGO15422.1"/>
    <property type="molecule type" value="Genomic_DNA"/>
</dbReference>
<reference evidence="1 2" key="1">
    <citation type="submission" date="2019-04" db="EMBL/GenBank/DDBJ databases">
        <authorList>
            <person name="Van Vliet M D."/>
        </authorList>
    </citation>
    <scope>NUCLEOTIDE SEQUENCE [LARGE SCALE GENOMIC DNA]</scope>
    <source>
        <strain evidence="1 2">F1</strain>
    </source>
</reference>
<name>A0A6C2U5S1_PONDE</name>
<dbReference type="PROSITE" id="PS51257">
    <property type="entry name" value="PROKAR_LIPOPROTEIN"/>
    <property type="match status" value="1"/>
</dbReference>
<evidence type="ECO:0000313" key="1">
    <source>
        <dbReference type="EMBL" id="VGO15422.1"/>
    </source>
</evidence>
<proteinExistence type="predicted"/>
<sequence>MSRPIILALLMATLSGCTTISIEKQSAINRMEEQTLARFEGKHAGLREKLDSLPGYLLVDMNVLKVPVFGGGGGRGVVVESATGKRTYVKVSRMEFGGGWGGRRYKALLAFSSPELLKKAQSGKWIYQMGAEASAGKAAIEGSSGQLRQDTGYEMFVLSEGGASATWTLRTIRLKPYRE</sequence>
<evidence type="ECO:0008006" key="3">
    <source>
        <dbReference type="Google" id="ProtNLM"/>
    </source>
</evidence>
<dbReference type="Proteomes" id="UP000366872">
    <property type="component" value="Unassembled WGS sequence"/>
</dbReference>
<protein>
    <recommendedName>
        <fullName evidence="3">Lipoprotein</fullName>
    </recommendedName>
</protein>
<dbReference type="AlphaFoldDB" id="A0A6C2U5S1"/>
<gene>
    <name evidence="1" type="ORF">PDESU_04005</name>
</gene>
<evidence type="ECO:0000313" key="2">
    <source>
        <dbReference type="Proteomes" id="UP000366872"/>
    </source>
</evidence>
<dbReference type="RefSeq" id="WP_136080987.1">
    <property type="nucleotide sequence ID" value="NZ_CAAHFG010000002.1"/>
</dbReference>
<organism evidence="1 2">
    <name type="scientific">Pontiella desulfatans</name>
    <dbReference type="NCBI Taxonomy" id="2750659"/>
    <lineage>
        <taxon>Bacteria</taxon>
        <taxon>Pseudomonadati</taxon>
        <taxon>Kiritimatiellota</taxon>
        <taxon>Kiritimatiellia</taxon>
        <taxon>Kiritimatiellales</taxon>
        <taxon>Pontiellaceae</taxon>
        <taxon>Pontiella</taxon>
    </lineage>
</organism>
<accession>A0A6C2U5S1</accession>
<keyword evidence="2" id="KW-1185">Reference proteome</keyword>